<dbReference type="EMBL" id="PIPK01000013">
    <property type="protein sequence ID" value="RUO20530.1"/>
    <property type="molecule type" value="Genomic_DNA"/>
</dbReference>
<dbReference type="InterPro" id="IPR017804">
    <property type="entry name" value="MeTrfase_EgtD-like"/>
</dbReference>
<dbReference type="NCBIfam" id="TIGR03438">
    <property type="entry name" value="egtD_ergothio"/>
    <property type="match status" value="1"/>
</dbReference>
<sequence>MSFYQDAVTGLNSQPKWLSPKYFYDARGSHYFDLICKLDEYYPYRTEMALLPTVAEELDQWLPKQVVIVEFGAGSLHKIRPLLSTSQAIRGFIPIDISAEHLHNAGATLQQEFAQLEVKPAVGDFTQTLQLPHLELEKDNQRIPKLGFFPGSTLGNFTPDEAREFLRNARQSLGPDSMFLLGVDTQQDIATIERAYNDAKGVTASFNKNILVRMNRELSTNFKLDQFSHRAIFNRQHSRIEMHLVSDIEQQVTLGDKQIRFARGESIHTENSYKYTPATLAALVESAGWQLQHTWQAPSAAFSEVLLH</sequence>
<feature type="domain" description="Histidine-specific methyltransferase SAM-dependent" evidence="3">
    <location>
        <begin position="4"/>
        <end position="307"/>
    </location>
</feature>
<evidence type="ECO:0000256" key="1">
    <source>
        <dbReference type="ARBA" id="ARBA00022603"/>
    </source>
</evidence>
<dbReference type="PANTHER" id="PTHR43397">
    <property type="entry name" value="ERGOTHIONEINE BIOSYNTHESIS PROTEIN 1"/>
    <property type="match status" value="1"/>
</dbReference>
<dbReference type="SUPFAM" id="SSF53335">
    <property type="entry name" value="S-adenosyl-L-methionine-dependent methyltransferases"/>
    <property type="match status" value="1"/>
</dbReference>
<keyword evidence="2 4" id="KW-0808">Transferase</keyword>
<dbReference type="GO" id="GO:0008168">
    <property type="term" value="F:methyltransferase activity"/>
    <property type="evidence" value="ECO:0007669"/>
    <property type="project" value="UniProtKB-KW"/>
</dbReference>
<dbReference type="RefSeq" id="WP_111570125.1">
    <property type="nucleotide sequence ID" value="NZ_PIPK01000013.1"/>
</dbReference>
<comment type="caution">
    <text evidence="4">The sequence shown here is derived from an EMBL/GenBank/DDBJ whole genome shotgun (WGS) entry which is preliminary data.</text>
</comment>
<reference evidence="5 7" key="1">
    <citation type="journal article" date="2018" name="Front. Microbiol.">
        <title>Genome-Based Analysis Reveals the Taxonomy and Diversity of the Family Idiomarinaceae.</title>
        <authorList>
            <person name="Liu Y."/>
            <person name="Lai Q."/>
            <person name="Shao Z."/>
        </authorList>
    </citation>
    <scope>NUCLEOTIDE SEQUENCE [LARGE SCALE GENOMIC DNA]</scope>
    <source>
        <strain evidence="5 7">CF12-14</strain>
    </source>
</reference>
<dbReference type="EMBL" id="QLMD01000013">
    <property type="protein sequence ID" value="RAJ94867.1"/>
    <property type="molecule type" value="Genomic_DNA"/>
</dbReference>
<dbReference type="OrthoDB" id="5289726at2"/>
<evidence type="ECO:0000313" key="4">
    <source>
        <dbReference type="EMBL" id="RAJ94867.1"/>
    </source>
</evidence>
<dbReference type="Proteomes" id="UP000249203">
    <property type="component" value="Unassembled WGS sequence"/>
</dbReference>
<keyword evidence="7" id="KW-1185">Reference proteome</keyword>
<reference evidence="4 6" key="2">
    <citation type="submission" date="2018-06" db="EMBL/GenBank/DDBJ databases">
        <title>Genomic Encyclopedia of Type Strains, Phase III (KMG-III): the genomes of soil and plant-associated and newly described type strains.</title>
        <authorList>
            <person name="Whitman W."/>
        </authorList>
    </citation>
    <scope>NUCLEOTIDE SEQUENCE [LARGE SCALE GENOMIC DNA]</scope>
    <source>
        <strain evidence="4 6">CGMCC 1.15366</strain>
    </source>
</reference>
<protein>
    <submittedName>
        <fullName evidence="4">Dimethylhistidine N-methyltransferase</fullName>
    </submittedName>
    <submittedName>
        <fullName evidence="5">L-histidine N(Alpha)-methyltransferase</fullName>
    </submittedName>
</protein>
<dbReference type="InterPro" id="IPR051128">
    <property type="entry name" value="EgtD_Methyltrsf_superfamily"/>
</dbReference>
<dbReference type="GO" id="GO:0032259">
    <property type="term" value="P:methylation"/>
    <property type="evidence" value="ECO:0007669"/>
    <property type="project" value="UniProtKB-KW"/>
</dbReference>
<evidence type="ECO:0000313" key="7">
    <source>
        <dbReference type="Proteomes" id="UP000287865"/>
    </source>
</evidence>
<proteinExistence type="predicted"/>
<name>A0A327WRZ2_9GAMM</name>
<dbReference type="InterPro" id="IPR019257">
    <property type="entry name" value="MeTrfase_dom"/>
</dbReference>
<accession>A0A327WRZ2</accession>
<dbReference type="PIRSF" id="PIRSF018005">
    <property type="entry name" value="UCP018005"/>
    <property type="match status" value="1"/>
</dbReference>
<dbReference type="InterPro" id="IPR035094">
    <property type="entry name" value="EgtD"/>
</dbReference>
<dbReference type="Pfam" id="PF10017">
    <property type="entry name" value="Methyltransf_33"/>
    <property type="match status" value="1"/>
</dbReference>
<gene>
    <name evidence="5" type="primary">egtD</name>
    <name evidence="4" type="ORF">B0I24_11321</name>
    <name evidence="5" type="ORF">CWE07_12250</name>
</gene>
<dbReference type="PANTHER" id="PTHR43397:SF1">
    <property type="entry name" value="ERGOTHIONEINE BIOSYNTHESIS PROTEIN 1"/>
    <property type="match status" value="1"/>
</dbReference>
<dbReference type="Gene3D" id="3.40.50.150">
    <property type="entry name" value="Vaccinia Virus protein VP39"/>
    <property type="match status" value="1"/>
</dbReference>
<evidence type="ECO:0000313" key="5">
    <source>
        <dbReference type="EMBL" id="RUO20530.1"/>
    </source>
</evidence>
<dbReference type="InterPro" id="IPR029063">
    <property type="entry name" value="SAM-dependent_MTases_sf"/>
</dbReference>
<keyword evidence="1 4" id="KW-0489">Methyltransferase</keyword>
<dbReference type="Proteomes" id="UP000287865">
    <property type="component" value="Unassembled WGS sequence"/>
</dbReference>
<evidence type="ECO:0000256" key="2">
    <source>
        <dbReference type="ARBA" id="ARBA00022679"/>
    </source>
</evidence>
<organism evidence="4 6">
    <name type="scientific">Aliidiomarina maris</name>
    <dbReference type="NCBI Taxonomy" id="531312"/>
    <lineage>
        <taxon>Bacteria</taxon>
        <taxon>Pseudomonadati</taxon>
        <taxon>Pseudomonadota</taxon>
        <taxon>Gammaproteobacteria</taxon>
        <taxon>Alteromonadales</taxon>
        <taxon>Idiomarinaceae</taxon>
        <taxon>Aliidiomarina</taxon>
    </lineage>
</organism>
<evidence type="ECO:0000313" key="6">
    <source>
        <dbReference type="Proteomes" id="UP000249203"/>
    </source>
</evidence>
<dbReference type="AlphaFoldDB" id="A0A327WRZ2"/>
<evidence type="ECO:0000259" key="3">
    <source>
        <dbReference type="Pfam" id="PF10017"/>
    </source>
</evidence>